<dbReference type="InterPro" id="IPR036629">
    <property type="entry name" value="YjbJ_sf"/>
</dbReference>
<dbReference type="PIRSF" id="PIRSF039008">
    <property type="entry name" value="YjbJ"/>
    <property type="match status" value="1"/>
</dbReference>
<comment type="caution">
    <text evidence="3">The sequence shown here is derived from an EMBL/GenBank/DDBJ whole genome shotgun (WGS) entry which is preliminary data.</text>
</comment>
<dbReference type="SUPFAM" id="SSF69047">
    <property type="entry name" value="Hypothetical protein YjbJ"/>
    <property type="match status" value="1"/>
</dbReference>
<dbReference type="RefSeq" id="WP_263545848.1">
    <property type="nucleotide sequence ID" value="NZ_JAOVZO020000003.1"/>
</dbReference>
<name>A0A9X4BGR6_9GAMM</name>
<dbReference type="InterPro" id="IPR050423">
    <property type="entry name" value="UPF0337_stress_rsp"/>
</dbReference>
<organism evidence="3 4">
    <name type="scientific">Tahibacter soli</name>
    <dbReference type="NCBI Taxonomy" id="2983605"/>
    <lineage>
        <taxon>Bacteria</taxon>
        <taxon>Pseudomonadati</taxon>
        <taxon>Pseudomonadota</taxon>
        <taxon>Gammaproteobacteria</taxon>
        <taxon>Lysobacterales</taxon>
        <taxon>Rhodanobacteraceae</taxon>
        <taxon>Tahibacter</taxon>
    </lineage>
</organism>
<comment type="similarity">
    <text evidence="1">Belongs to the UPF0337 (CsbD) family.</text>
</comment>
<evidence type="ECO:0000313" key="3">
    <source>
        <dbReference type="EMBL" id="MDC8011428.1"/>
    </source>
</evidence>
<dbReference type="Proteomes" id="UP001139971">
    <property type="component" value="Unassembled WGS sequence"/>
</dbReference>
<accession>A0A9X4BGR6</accession>
<dbReference type="PANTHER" id="PTHR34977:SF1">
    <property type="entry name" value="UPF0337 PROTEIN YJBJ"/>
    <property type="match status" value="1"/>
</dbReference>
<dbReference type="PANTHER" id="PTHR34977">
    <property type="entry name" value="UPF0337 PROTEIN YJBJ"/>
    <property type="match status" value="1"/>
</dbReference>
<keyword evidence="4" id="KW-1185">Reference proteome</keyword>
<evidence type="ECO:0000256" key="1">
    <source>
        <dbReference type="ARBA" id="ARBA00009129"/>
    </source>
</evidence>
<evidence type="ECO:0000313" key="4">
    <source>
        <dbReference type="Proteomes" id="UP001139971"/>
    </source>
</evidence>
<dbReference type="Pfam" id="PF05532">
    <property type="entry name" value="CsbD"/>
    <property type="match status" value="1"/>
</dbReference>
<dbReference type="AlphaFoldDB" id="A0A9X4BGR6"/>
<dbReference type="Gene3D" id="1.10.1470.10">
    <property type="entry name" value="YjbJ"/>
    <property type="match status" value="1"/>
</dbReference>
<dbReference type="InterPro" id="IPR008462">
    <property type="entry name" value="CsbD"/>
</dbReference>
<sequence>MNEDKIKGKWKQLSGSLQAKWGKLTDDDVQAAEGNAEYLEGKLQERYGIARDVAKKQIKDFADSL</sequence>
<reference evidence="3" key="1">
    <citation type="submission" date="2023-02" db="EMBL/GenBank/DDBJ databases">
        <title>Tahibacter soli sp. nov. isolated from soil.</title>
        <authorList>
            <person name="Baek J.H."/>
            <person name="Lee J.K."/>
            <person name="Choi D.G."/>
            <person name="Jeon C.O."/>
        </authorList>
    </citation>
    <scope>NUCLEOTIDE SEQUENCE</scope>
    <source>
        <strain evidence="3">BL</strain>
    </source>
</reference>
<protein>
    <submittedName>
        <fullName evidence="3">CsbD family protein</fullName>
    </submittedName>
</protein>
<proteinExistence type="inferred from homology"/>
<dbReference type="InterPro" id="IPR026042">
    <property type="entry name" value="YjbJ"/>
</dbReference>
<evidence type="ECO:0000259" key="2">
    <source>
        <dbReference type="Pfam" id="PF05532"/>
    </source>
</evidence>
<dbReference type="EMBL" id="JAOVZO020000003">
    <property type="protein sequence ID" value="MDC8011428.1"/>
    <property type="molecule type" value="Genomic_DNA"/>
</dbReference>
<gene>
    <name evidence="3" type="ORF">OD750_002575</name>
</gene>
<feature type="domain" description="CsbD-like" evidence="2">
    <location>
        <begin position="4"/>
        <end position="56"/>
    </location>
</feature>